<feature type="transmembrane region" description="Helical" evidence="1">
    <location>
        <begin position="282"/>
        <end position="302"/>
    </location>
</feature>
<keyword evidence="1" id="KW-1133">Transmembrane helix</keyword>
<feature type="transmembrane region" description="Helical" evidence="1">
    <location>
        <begin position="115"/>
        <end position="139"/>
    </location>
</feature>
<gene>
    <name evidence="2" type="ORF">ACTIVE_5506</name>
</gene>
<keyword evidence="1" id="KW-0812">Transmembrane</keyword>
<protein>
    <submittedName>
        <fullName evidence="2">Uncharacterized protein</fullName>
    </submittedName>
</protein>
<feature type="transmembrane region" description="Helical" evidence="1">
    <location>
        <begin position="253"/>
        <end position="270"/>
    </location>
</feature>
<feature type="transmembrane region" description="Helical" evidence="1">
    <location>
        <begin position="186"/>
        <end position="205"/>
    </location>
</feature>
<keyword evidence="1" id="KW-0472">Membrane</keyword>
<feature type="transmembrane region" description="Helical" evidence="1">
    <location>
        <begin position="84"/>
        <end position="109"/>
    </location>
</feature>
<name>A0A7D3ZP59_ACTVE</name>
<keyword evidence="3" id="KW-1185">Reference proteome</keyword>
<proteinExistence type="predicted"/>
<evidence type="ECO:0000313" key="3">
    <source>
        <dbReference type="Proteomes" id="UP000501240"/>
    </source>
</evidence>
<reference evidence="2 3" key="1">
    <citation type="submission" date="2020-05" db="EMBL/GenBank/DDBJ databases">
        <title>Actinomadura verrucosospora NRRL-B18236 (PFL_A860) Genome sequencing and assembly.</title>
        <authorList>
            <person name="Samborskyy M."/>
        </authorList>
    </citation>
    <scope>NUCLEOTIDE SEQUENCE [LARGE SCALE GENOMIC DNA]</scope>
    <source>
        <strain evidence="2 3">NRRL:B18236</strain>
    </source>
</reference>
<evidence type="ECO:0000313" key="2">
    <source>
        <dbReference type="EMBL" id="QKG23863.1"/>
    </source>
</evidence>
<feature type="transmembrane region" description="Helical" evidence="1">
    <location>
        <begin position="51"/>
        <end position="72"/>
    </location>
</feature>
<sequence length="310" mass="32551">MAAMERTRPPRAVLAGLALACLFEALTVLETQGGDVRAARPWQDDPYNTAVSLARFAVPMLGAVIALRLLAWRAPGGPDREHQTVRAAGALTALVGLTLAAEWAAVAVVRRSWTGWTWAMVAGLAVTSACAVAVTVMLARCRGTRPRARWRHDWLGDVLLVGQRLPVLRRWATPAAADRVRGHAPAVFALASALAAAGIVGGMVVGEHWTDPGLIAWAFAVEFASNLAFCVISNAVAGFIARPERPWTRRAGEASLVAGCVAVQLAVAFHGELWPAASVADLAVLTLGAGALASAAAGALLMTKGRPWQR</sequence>
<accession>A0A7D3ZP59</accession>
<evidence type="ECO:0000256" key="1">
    <source>
        <dbReference type="SAM" id="Phobius"/>
    </source>
</evidence>
<organism evidence="2 3">
    <name type="scientific">Actinomadura verrucosospora</name>
    <dbReference type="NCBI Taxonomy" id="46165"/>
    <lineage>
        <taxon>Bacteria</taxon>
        <taxon>Bacillati</taxon>
        <taxon>Actinomycetota</taxon>
        <taxon>Actinomycetes</taxon>
        <taxon>Streptosporangiales</taxon>
        <taxon>Thermomonosporaceae</taxon>
        <taxon>Actinomadura</taxon>
    </lineage>
</organism>
<dbReference type="Proteomes" id="UP000501240">
    <property type="component" value="Chromosome"/>
</dbReference>
<dbReference type="AlphaFoldDB" id="A0A7D3ZP59"/>
<feature type="transmembrane region" description="Helical" evidence="1">
    <location>
        <begin position="217"/>
        <end position="241"/>
    </location>
</feature>
<dbReference type="EMBL" id="CP053892">
    <property type="protein sequence ID" value="QKG23863.1"/>
    <property type="molecule type" value="Genomic_DNA"/>
</dbReference>